<dbReference type="GO" id="GO:0007062">
    <property type="term" value="P:sister chromatid cohesion"/>
    <property type="evidence" value="ECO:0007669"/>
    <property type="project" value="InterPro"/>
</dbReference>
<dbReference type="GO" id="GO:0007059">
    <property type="term" value="P:chromosome segregation"/>
    <property type="evidence" value="ECO:0007669"/>
    <property type="project" value="UniProtKB-UniRule"/>
</dbReference>
<evidence type="ECO:0000256" key="1">
    <source>
        <dbReference type="ARBA" id="ARBA00004496"/>
    </source>
</evidence>
<dbReference type="OrthoDB" id="9808768at2"/>
<gene>
    <name evidence="7" type="primary">smc</name>
    <name evidence="9" type="ORF">BSL82_00360</name>
</gene>
<dbReference type="GO" id="GO:0003677">
    <property type="term" value="F:DNA binding"/>
    <property type="evidence" value="ECO:0007669"/>
    <property type="project" value="UniProtKB-UniRule"/>
</dbReference>
<dbReference type="CDD" id="cd03278">
    <property type="entry name" value="ABC_SMC_barmotin"/>
    <property type="match status" value="1"/>
</dbReference>
<evidence type="ECO:0000259" key="8">
    <source>
        <dbReference type="Pfam" id="PF02463"/>
    </source>
</evidence>
<dbReference type="SUPFAM" id="SSF52540">
    <property type="entry name" value="P-loop containing nucleoside triphosphate hydrolases"/>
    <property type="match status" value="1"/>
</dbReference>
<proteinExistence type="inferred from homology"/>
<dbReference type="InterPro" id="IPR027417">
    <property type="entry name" value="P-loop_NTPase"/>
</dbReference>
<keyword evidence="2 7" id="KW-0963">Cytoplasm</keyword>
<dbReference type="InterPro" id="IPR024704">
    <property type="entry name" value="SMC"/>
</dbReference>
<comment type="subcellular location">
    <subcellularLocation>
        <location evidence="1 7">Cytoplasm</location>
    </subcellularLocation>
</comment>
<feature type="coiled-coil region" evidence="7">
    <location>
        <begin position="674"/>
        <end position="763"/>
    </location>
</feature>
<dbReference type="GO" id="GO:0030261">
    <property type="term" value="P:chromosome condensation"/>
    <property type="evidence" value="ECO:0007669"/>
    <property type="project" value="InterPro"/>
</dbReference>
<keyword evidence="6 7" id="KW-0238">DNA-binding</keyword>
<protein>
    <recommendedName>
        <fullName evidence="7">Chromosome partition protein Smc</fullName>
    </recommendedName>
</protein>
<dbReference type="GO" id="GO:0016887">
    <property type="term" value="F:ATP hydrolysis activity"/>
    <property type="evidence" value="ECO:0007669"/>
    <property type="project" value="InterPro"/>
</dbReference>
<comment type="function">
    <text evidence="7">Required for chromosome condensation and partitioning.</text>
</comment>
<keyword evidence="3 7" id="KW-0547">Nucleotide-binding</keyword>
<dbReference type="InterPro" id="IPR003395">
    <property type="entry name" value="RecF/RecN/SMC_N"/>
</dbReference>
<dbReference type="InterPro" id="IPR011890">
    <property type="entry name" value="SMC_prok"/>
</dbReference>
<evidence type="ECO:0000313" key="9">
    <source>
        <dbReference type="EMBL" id="API57943.1"/>
    </source>
</evidence>
<dbReference type="NCBIfam" id="TIGR02168">
    <property type="entry name" value="SMC_prok_B"/>
    <property type="match status" value="1"/>
</dbReference>
<comment type="subunit">
    <text evidence="7">Homodimer.</text>
</comment>
<evidence type="ECO:0000256" key="4">
    <source>
        <dbReference type="ARBA" id="ARBA00022840"/>
    </source>
</evidence>
<feature type="coiled-coil region" evidence="7">
    <location>
        <begin position="170"/>
        <end position="218"/>
    </location>
</feature>
<sequence>MKFQRLRLSGFKSFVDSTELRIERGLTGVVGPNGCGKSNLLEAIRWTMGESSARSLRGGGMEDVIFAGTTARPARDFAEVTLTLDNRARTAPVGLNEDDVLEVTRRIERGAGSAYRMNGRDVRAKDVGLLFADAATGAHSPALVSQGRIGAVIAAKPAERRAMLEEAAGIAGLHVRRKDAEQKLRATEANLARLDDLMQQMEVQIAALRRQARAAERYRTLSDQIRIAEARLVHARWREAAQAAETARAEAGQAEALVDTAGKAQAEAATEQALAAHGLADLRAAESRGKEAVARLSARLEALEAERTTHERRVRDMENAAVALAADRRREASLAEDARSALDRLEAEKAALSTRLEQARGSTDSLAARVGEAERHAESSERAMAEAMERQAAGQAQARLAESAVAQAEALARRHAGERERLERERAALSVDDGAAARLLETEAEVARLGDEIARLTDSLAAIDSEREQAVARREAAQAEAASARAALAALRAERLAVARLAAIPEAAARSALARVRAEPGYERALAAALGDDLDAAVGERDAVRVWMGAAHEADPPLPQGVESLAARVTAPPELARRLAQVGVAETDDGAISLGIGQRLVTREGVLRRWDGFVARGSGAAAAERLAQGNRLTAIDAALPDAEAQVEKAAAAVTAADEAHNGARRREGELRAALQQAEQGRRKAEATLVSERAAVERRAARIADLEESLKAAGSQHDEAARELSDRQAEMAALPALDGFVLAATEARRAAESARTSLAEARARQAELLRAIAADQDRAAAVTRDMQGWAERAETAAERDRELAARAAALDEELAALAAAPPDLKHRAQALADEAQAARESEAAAVAALREGEQGAQVADRKLADANEALSVAREARAGAAARAEALEARRQEMNRIAGERFECPPPLLPERVGFDPDEMKDASQCSALLEKLTMDRERLGPVNLVAERELAELEEGKATSTAEREELEQAIHRLRGSIGSLNREGRARLLAAFEQVDQHFRSLFTTLFQGGSAHLALVDSDDPLEAGLEIMAQPPGKKLSTLTLLSGGEQALTAIALVFGLFLTNPAPICVLDEVDAPLDDANVERFCDLLDRMAADTDTRFLIVTHNAVTMSRMHRLYGVTMVERGVSRLVSVDLRGAESLLAAE</sequence>
<reference evidence="10" key="1">
    <citation type="submission" date="2016-11" db="EMBL/GenBank/DDBJ databases">
        <title>Complete Genome Sequence of alachlor-degrading Sphingomonas sp. strain JJ-A5.</title>
        <authorList>
            <person name="Lee H."/>
            <person name="Ka J.-O."/>
        </authorList>
    </citation>
    <scope>NUCLEOTIDE SEQUENCE [LARGE SCALE GENOMIC DNA]</scope>
    <source>
        <strain evidence="10">JJ-A5</strain>
    </source>
</reference>
<keyword evidence="10" id="KW-1185">Reference proteome</keyword>
<evidence type="ECO:0000256" key="3">
    <source>
        <dbReference type="ARBA" id="ARBA00022741"/>
    </source>
</evidence>
<comment type="similarity">
    <text evidence="7">Belongs to the SMC family.</text>
</comment>
<feature type="coiled-coil region" evidence="7">
    <location>
        <begin position="286"/>
        <end position="494"/>
    </location>
</feature>
<keyword evidence="5 7" id="KW-0175">Coiled coil</keyword>
<dbReference type="Proteomes" id="UP000182063">
    <property type="component" value="Chromosome"/>
</dbReference>
<feature type="domain" description="RecF/RecN/SMC N-terminal" evidence="8">
    <location>
        <begin position="4"/>
        <end position="1129"/>
    </location>
</feature>
<dbReference type="PANTHER" id="PTHR43977">
    <property type="entry name" value="STRUCTURAL MAINTENANCE OF CHROMOSOMES PROTEIN 3"/>
    <property type="match status" value="1"/>
</dbReference>
<organism evidence="9 10">
    <name type="scientific">Tardibacter chloracetimidivorans</name>
    <dbReference type="NCBI Taxonomy" id="1921510"/>
    <lineage>
        <taxon>Bacteria</taxon>
        <taxon>Pseudomonadati</taxon>
        <taxon>Pseudomonadota</taxon>
        <taxon>Alphaproteobacteria</taxon>
        <taxon>Sphingomonadales</taxon>
        <taxon>Sphingomonadaceae</taxon>
        <taxon>Tardibacter</taxon>
    </lineage>
</organism>
<dbReference type="PIRSF" id="PIRSF005719">
    <property type="entry name" value="SMC"/>
    <property type="match status" value="1"/>
</dbReference>
<dbReference type="HAMAP" id="MF_01894">
    <property type="entry name" value="Smc_prok"/>
    <property type="match status" value="1"/>
</dbReference>
<comment type="domain">
    <text evidence="7">Contains large globular domains required for ATP hydrolysis at each terminus and a third globular domain forming a flexible hinge near the middle of the molecule. These domains are separated by coiled-coil structures.</text>
</comment>
<dbReference type="FunFam" id="3.40.50.300:FF:000901">
    <property type="entry name" value="Chromosome partition protein Smc"/>
    <property type="match status" value="1"/>
</dbReference>
<evidence type="ECO:0000256" key="2">
    <source>
        <dbReference type="ARBA" id="ARBA00022490"/>
    </source>
</evidence>
<evidence type="ECO:0000256" key="5">
    <source>
        <dbReference type="ARBA" id="ARBA00023054"/>
    </source>
</evidence>
<dbReference type="EMBL" id="CP018221">
    <property type="protein sequence ID" value="API57943.1"/>
    <property type="molecule type" value="Genomic_DNA"/>
</dbReference>
<dbReference type="GO" id="GO:0005737">
    <property type="term" value="C:cytoplasm"/>
    <property type="evidence" value="ECO:0007669"/>
    <property type="project" value="UniProtKB-SubCell"/>
</dbReference>
<dbReference type="GO" id="GO:0006260">
    <property type="term" value="P:DNA replication"/>
    <property type="evidence" value="ECO:0007669"/>
    <property type="project" value="UniProtKB-UniRule"/>
</dbReference>
<feature type="binding site" evidence="7">
    <location>
        <begin position="32"/>
        <end position="39"/>
    </location>
    <ligand>
        <name>ATP</name>
        <dbReference type="ChEBI" id="CHEBI:30616"/>
    </ligand>
</feature>
<dbReference type="RefSeq" id="WP_072595519.1">
    <property type="nucleotide sequence ID" value="NZ_CP018221.1"/>
</dbReference>
<dbReference type="KEGG" id="sphj:BSL82_00360"/>
<dbReference type="AlphaFoldDB" id="A0A1L3ZQP8"/>
<evidence type="ECO:0000313" key="10">
    <source>
        <dbReference type="Proteomes" id="UP000182063"/>
    </source>
</evidence>
<dbReference type="GO" id="GO:0005524">
    <property type="term" value="F:ATP binding"/>
    <property type="evidence" value="ECO:0007669"/>
    <property type="project" value="UniProtKB-UniRule"/>
</dbReference>
<dbReference type="Pfam" id="PF02463">
    <property type="entry name" value="SMC_N"/>
    <property type="match status" value="1"/>
</dbReference>
<name>A0A1L3ZQP8_9SPHN</name>
<dbReference type="Gene3D" id="3.40.50.300">
    <property type="entry name" value="P-loop containing nucleotide triphosphate hydrolases"/>
    <property type="match status" value="2"/>
</dbReference>
<evidence type="ECO:0000256" key="6">
    <source>
        <dbReference type="ARBA" id="ARBA00023125"/>
    </source>
</evidence>
<dbReference type="STRING" id="1921510.BSL82_00360"/>
<keyword evidence="4 7" id="KW-0067">ATP-binding</keyword>
<evidence type="ECO:0000256" key="7">
    <source>
        <dbReference type="HAMAP-Rule" id="MF_01894"/>
    </source>
</evidence>
<accession>A0A1L3ZQP8</accession>
<feature type="coiled-coil region" evidence="7">
    <location>
        <begin position="950"/>
        <end position="984"/>
    </location>
</feature>